<reference evidence="3" key="2">
    <citation type="submission" date="2019-09" db="UniProtKB">
        <authorList>
            <consortium name="WormBaseParasite"/>
        </authorList>
    </citation>
    <scope>IDENTIFICATION</scope>
</reference>
<dbReference type="WBParaSite" id="HPBE_0000269201-mRNA-1">
    <property type="protein sequence ID" value="HPBE_0000269201-mRNA-1"/>
    <property type="gene ID" value="HPBE_0000269201"/>
</dbReference>
<dbReference type="AlphaFoldDB" id="A0A183F950"/>
<dbReference type="Proteomes" id="UP000050761">
    <property type="component" value="Unassembled WGS sequence"/>
</dbReference>
<organism evidence="2 3">
    <name type="scientific">Heligmosomoides polygyrus</name>
    <name type="common">Parasitic roundworm</name>
    <dbReference type="NCBI Taxonomy" id="6339"/>
    <lineage>
        <taxon>Eukaryota</taxon>
        <taxon>Metazoa</taxon>
        <taxon>Ecdysozoa</taxon>
        <taxon>Nematoda</taxon>
        <taxon>Chromadorea</taxon>
        <taxon>Rhabditida</taxon>
        <taxon>Rhabditina</taxon>
        <taxon>Rhabditomorpha</taxon>
        <taxon>Strongyloidea</taxon>
        <taxon>Heligmosomidae</taxon>
        <taxon>Heligmosomoides</taxon>
    </lineage>
</organism>
<evidence type="ECO:0000313" key="2">
    <source>
        <dbReference type="Proteomes" id="UP000050761"/>
    </source>
</evidence>
<dbReference type="EMBL" id="UZAH01004550">
    <property type="protein sequence ID" value="VDO27425.1"/>
    <property type="molecule type" value="Genomic_DNA"/>
</dbReference>
<evidence type="ECO:0000313" key="3">
    <source>
        <dbReference type="WBParaSite" id="HPBE_0000269201-mRNA-1"/>
    </source>
</evidence>
<gene>
    <name evidence="1" type="ORF">HPBE_LOCUS2693</name>
</gene>
<evidence type="ECO:0000313" key="1">
    <source>
        <dbReference type="EMBL" id="VDO27425.1"/>
    </source>
</evidence>
<reference evidence="1 2" key="1">
    <citation type="submission" date="2018-11" db="EMBL/GenBank/DDBJ databases">
        <authorList>
            <consortium name="Pathogen Informatics"/>
        </authorList>
    </citation>
    <scope>NUCLEOTIDE SEQUENCE [LARGE SCALE GENOMIC DNA]</scope>
</reference>
<name>A0A183F950_HELPZ</name>
<protein>
    <submittedName>
        <fullName evidence="3">Pentatricopeptide repeat-containing protein</fullName>
    </submittedName>
</protein>
<proteinExistence type="predicted"/>
<accession>A0A3P7XPC8</accession>
<accession>A0A183F950</accession>
<keyword evidence="2" id="KW-1185">Reference proteome</keyword>
<sequence>MGRRIRGTVKICVSTPYKAKLERKLFRMPHLPYASGTSRMKEGGISPKKQVTPVQENVRYEKKEAKLDMVTHFHPSFCSNAGQSNGFRHSVCMSMGCAGGILRIDSVRVSSYPPLDRVKRRMTSPRRIVVMETSNAKGEVGHAVNTLAIVAE</sequence>